<evidence type="ECO:0000256" key="1">
    <source>
        <dbReference type="SAM" id="MobiDB-lite"/>
    </source>
</evidence>
<feature type="region of interest" description="Disordered" evidence="1">
    <location>
        <begin position="1"/>
        <end position="34"/>
    </location>
</feature>
<dbReference type="EMBL" id="KQ965759">
    <property type="protein sequence ID" value="KXS15815.1"/>
    <property type="molecule type" value="Genomic_DNA"/>
</dbReference>
<evidence type="ECO:0000313" key="2">
    <source>
        <dbReference type="EMBL" id="KXS15815.1"/>
    </source>
</evidence>
<proteinExistence type="predicted"/>
<evidence type="ECO:0000313" key="3">
    <source>
        <dbReference type="Proteomes" id="UP000070544"/>
    </source>
</evidence>
<organism evidence="2 3">
    <name type="scientific">Gonapodya prolifera (strain JEL478)</name>
    <name type="common">Monoblepharis prolifera</name>
    <dbReference type="NCBI Taxonomy" id="1344416"/>
    <lineage>
        <taxon>Eukaryota</taxon>
        <taxon>Fungi</taxon>
        <taxon>Fungi incertae sedis</taxon>
        <taxon>Chytridiomycota</taxon>
        <taxon>Chytridiomycota incertae sedis</taxon>
        <taxon>Monoblepharidomycetes</taxon>
        <taxon>Monoblepharidales</taxon>
        <taxon>Gonapodyaceae</taxon>
        <taxon>Gonapodya</taxon>
    </lineage>
</organism>
<dbReference type="OrthoDB" id="10553052at2759"/>
<feature type="compositionally biased region" description="Pro residues" evidence="1">
    <location>
        <begin position="1"/>
        <end position="13"/>
    </location>
</feature>
<keyword evidence="3" id="KW-1185">Reference proteome</keyword>
<gene>
    <name evidence="2" type="ORF">M427DRAFT_69731</name>
</gene>
<feature type="compositionally biased region" description="Basic and acidic residues" evidence="1">
    <location>
        <begin position="80"/>
        <end position="110"/>
    </location>
</feature>
<feature type="region of interest" description="Disordered" evidence="1">
    <location>
        <begin position="57"/>
        <end position="110"/>
    </location>
</feature>
<reference evidence="2 3" key="1">
    <citation type="journal article" date="2015" name="Genome Biol. Evol.">
        <title>Phylogenomic analyses indicate that early fungi evolved digesting cell walls of algal ancestors of land plants.</title>
        <authorList>
            <person name="Chang Y."/>
            <person name="Wang S."/>
            <person name="Sekimoto S."/>
            <person name="Aerts A.L."/>
            <person name="Choi C."/>
            <person name="Clum A."/>
            <person name="LaButti K.M."/>
            <person name="Lindquist E.A."/>
            <person name="Yee Ngan C."/>
            <person name="Ohm R.A."/>
            <person name="Salamov A.A."/>
            <person name="Grigoriev I.V."/>
            <person name="Spatafora J.W."/>
            <person name="Berbee M.L."/>
        </authorList>
    </citation>
    <scope>NUCLEOTIDE SEQUENCE [LARGE SCALE GENOMIC DNA]</scope>
    <source>
        <strain evidence="2 3">JEL478</strain>
    </source>
</reference>
<dbReference type="AlphaFoldDB" id="A0A139AH96"/>
<dbReference type="Proteomes" id="UP000070544">
    <property type="component" value="Unassembled WGS sequence"/>
</dbReference>
<sequence>MSPPPTSVPPHQSPSPHMRTPLRQRYPASHNVFATPAAREGWKTRFRQQCLDRVKHEREQIVRKRRRLSDDMASSDGWEEGDRGLGKDPHEVRGMDVDGPGDLRGDERGSGTRLDIDRILKEEWDAFRQQYQDETTDDVFSGSYDDYLDEEFRDEVFYAGLVEADMASKITTGNEVEEDVPEDVDMDEEAFIEDMLATHLYPA</sequence>
<accession>A0A139AH96</accession>
<name>A0A139AH96_GONPJ</name>
<protein>
    <submittedName>
        <fullName evidence="2">Uncharacterized protein</fullName>
    </submittedName>
</protein>